<protein>
    <recommendedName>
        <fullName evidence="12">C2H2-type domain-containing protein</fullName>
    </recommendedName>
</protein>
<keyword evidence="14" id="KW-1185">Reference proteome</keyword>
<dbReference type="Proteomes" id="UP001362999">
    <property type="component" value="Unassembled WGS sequence"/>
</dbReference>
<keyword evidence="4" id="KW-0677">Repeat</keyword>
<comment type="caution">
    <text evidence="13">The sequence shown here is derived from an EMBL/GenBank/DDBJ whole genome shotgun (WGS) entry which is preliminary data.</text>
</comment>
<dbReference type="PANTHER" id="PTHR14003:SF19">
    <property type="entry name" value="YY2 TRANSCRIPTION FACTOR"/>
    <property type="match status" value="1"/>
</dbReference>
<feature type="non-terminal residue" evidence="13">
    <location>
        <position position="58"/>
    </location>
</feature>
<dbReference type="EMBL" id="JAWWNJ010000009">
    <property type="protein sequence ID" value="KAK7048612.1"/>
    <property type="molecule type" value="Genomic_DNA"/>
</dbReference>
<proteinExistence type="inferred from homology"/>
<feature type="non-terminal residue" evidence="13">
    <location>
        <position position="1"/>
    </location>
</feature>
<keyword evidence="8" id="KW-0238">DNA-binding</keyword>
<reference evidence="13 14" key="1">
    <citation type="journal article" date="2024" name="J Genomics">
        <title>Draft genome sequencing and assembly of Favolaschia claudopus CIRM-BRFM 2984 isolated from oak limbs.</title>
        <authorList>
            <person name="Navarro D."/>
            <person name="Drula E."/>
            <person name="Chaduli D."/>
            <person name="Cazenave R."/>
            <person name="Ahrendt S."/>
            <person name="Wang J."/>
            <person name="Lipzen A."/>
            <person name="Daum C."/>
            <person name="Barry K."/>
            <person name="Grigoriev I.V."/>
            <person name="Favel A."/>
            <person name="Rosso M.N."/>
            <person name="Martin F."/>
        </authorList>
    </citation>
    <scope>NUCLEOTIDE SEQUENCE [LARGE SCALE GENOMIC DNA]</scope>
    <source>
        <strain evidence="13 14">CIRM-BRFM 2984</strain>
    </source>
</reference>
<dbReference type="Pfam" id="PF00096">
    <property type="entry name" value="zf-C2H2"/>
    <property type="match status" value="1"/>
</dbReference>
<dbReference type="GO" id="GO:0008270">
    <property type="term" value="F:zinc ion binding"/>
    <property type="evidence" value="ECO:0007669"/>
    <property type="project" value="UniProtKB-KW"/>
</dbReference>
<dbReference type="PROSITE" id="PS50157">
    <property type="entry name" value="ZINC_FINGER_C2H2_2"/>
    <property type="match status" value="1"/>
</dbReference>
<sequence>SQSAEPANRRYPCTDCDKVFSTSSHLGRHQRVHTGEKSYKCEFPGCSTTCSRKDNLVS</sequence>
<keyword evidence="7" id="KW-0805">Transcription regulation</keyword>
<evidence type="ECO:0000256" key="4">
    <source>
        <dbReference type="ARBA" id="ARBA00022737"/>
    </source>
</evidence>
<evidence type="ECO:0000256" key="8">
    <source>
        <dbReference type="ARBA" id="ARBA00023125"/>
    </source>
</evidence>
<keyword evidence="5 11" id="KW-0863">Zinc-finger</keyword>
<evidence type="ECO:0000256" key="6">
    <source>
        <dbReference type="ARBA" id="ARBA00022833"/>
    </source>
</evidence>
<evidence type="ECO:0000256" key="9">
    <source>
        <dbReference type="ARBA" id="ARBA00023163"/>
    </source>
</evidence>
<evidence type="ECO:0000313" key="14">
    <source>
        <dbReference type="Proteomes" id="UP001362999"/>
    </source>
</evidence>
<dbReference type="PROSITE" id="PS00028">
    <property type="entry name" value="ZINC_FINGER_C2H2_1"/>
    <property type="match status" value="1"/>
</dbReference>
<keyword evidence="9" id="KW-0804">Transcription</keyword>
<dbReference type="InterPro" id="IPR036236">
    <property type="entry name" value="Znf_C2H2_sf"/>
</dbReference>
<feature type="domain" description="C2H2-type" evidence="12">
    <location>
        <begin position="11"/>
        <end position="38"/>
    </location>
</feature>
<evidence type="ECO:0000259" key="12">
    <source>
        <dbReference type="PROSITE" id="PS50157"/>
    </source>
</evidence>
<keyword evidence="6" id="KW-0862">Zinc</keyword>
<dbReference type="PANTHER" id="PTHR14003">
    <property type="entry name" value="TRANSCRIPTIONAL REPRESSOR PROTEIN YY"/>
    <property type="match status" value="1"/>
</dbReference>
<evidence type="ECO:0000256" key="2">
    <source>
        <dbReference type="ARBA" id="ARBA00006991"/>
    </source>
</evidence>
<dbReference type="GO" id="GO:0000981">
    <property type="term" value="F:DNA-binding transcription factor activity, RNA polymerase II-specific"/>
    <property type="evidence" value="ECO:0007669"/>
    <property type="project" value="TreeGrafter"/>
</dbReference>
<evidence type="ECO:0000256" key="3">
    <source>
        <dbReference type="ARBA" id="ARBA00022723"/>
    </source>
</evidence>
<keyword evidence="10" id="KW-0539">Nucleus</keyword>
<dbReference type="Gene3D" id="3.30.160.60">
    <property type="entry name" value="Classic Zinc Finger"/>
    <property type="match status" value="2"/>
</dbReference>
<dbReference type="FunFam" id="3.30.160.60:FF:000320">
    <property type="entry name" value="Zinc finger protein 777"/>
    <property type="match status" value="1"/>
</dbReference>
<evidence type="ECO:0000256" key="11">
    <source>
        <dbReference type="PROSITE-ProRule" id="PRU00042"/>
    </source>
</evidence>
<dbReference type="GO" id="GO:0005667">
    <property type="term" value="C:transcription regulator complex"/>
    <property type="evidence" value="ECO:0007669"/>
    <property type="project" value="TreeGrafter"/>
</dbReference>
<dbReference type="InterPro" id="IPR013087">
    <property type="entry name" value="Znf_C2H2_type"/>
</dbReference>
<dbReference type="SMART" id="SM00355">
    <property type="entry name" value="ZnF_C2H2"/>
    <property type="match status" value="1"/>
</dbReference>
<comment type="similarity">
    <text evidence="2">Belongs to the krueppel C2H2-type zinc-finger protein family.</text>
</comment>
<evidence type="ECO:0000256" key="1">
    <source>
        <dbReference type="ARBA" id="ARBA00004123"/>
    </source>
</evidence>
<evidence type="ECO:0000256" key="7">
    <source>
        <dbReference type="ARBA" id="ARBA00023015"/>
    </source>
</evidence>
<dbReference type="GO" id="GO:0031519">
    <property type="term" value="C:PcG protein complex"/>
    <property type="evidence" value="ECO:0007669"/>
    <property type="project" value="TreeGrafter"/>
</dbReference>
<dbReference type="GO" id="GO:0000785">
    <property type="term" value="C:chromatin"/>
    <property type="evidence" value="ECO:0007669"/>
    <property type="project" value="TreeGrafter"/>
</dbReference>
<dbReference type="GO" id="GO:0000978">
    <property type="term" value="F:RNA polymerase II cis-regulatory region sequence-specific DNA binding"/>
    <property type="evidence" value="ECO:0007669"/>
    <property type="project" value="TreeGrafter"/>
</dbReference>
<accession>A0AAW0D7U6</accession>
<evidence type="ECO:0000256" key="5">
    <source>
        <dbReference type="ARBA" id="ARBA00022771"/>
    </source>
</evidence>
<gene>
    <name evidence="13" type="ORF">R3P38DRAFT_2416745</name>
</gene>
<name>A0AAW0D7U6_9AGAR</name>
<keyword evidence="3" id="KW-0479">Metal-binding</keyword>
<dbReference type="AlphaFoldDB" id="A0AAW0D7U6"/>
<organism evidence="13 14">
    <name type="scientific">Favolaschia claudopus</name>
    <dbReference type="NCBI Taxonomy" id="2862362"/>
    <lineage>
        <taxon>Eukaryota</taxon>
        <taxon>Fungi</taxon>
        <taxon>Dikarya</taxon>
        <taxon>Basidiomycota</taxon>
        <taxon>Agaricomycotina</taxon>
        <taxon>Agaricomycetes</taxon>
        <taxon>Agaricomycetidae</taxon>
        <taxon>Agaricales</taxon>
        <taxon>Marasmiineae</taxon>
        <taxon>Mycenaceae</taxon>
        <taxon>Favolaschia</taxon>
    </lineage>
</organism>
<evidence type="ECO:0000256" key="10">
    <source>
        <dbReference type="ARBA" id="ARBA00023242"/>
    </source>
</evidence>
<comment type="subcellular location">
    <subcellularLocation>
        <location evidence="1">Nucleus</location>
    </subcellularLocation>
</comment>
<dbReference type="SUPFAM" id="SSF57667">
    <property type="entry name" value="beta-beta-alpha zinc fingers"/>
    <property type="match status" value="1"/>
</dbReference>
<evidence type="ECO:0000313" key="13">
    <source>
        <dbReference type="EMBL" id="KAK7048612.1"/>
    </source>
</evidence>